<feature type="compositionally biased region" description="Basic and acidic residues" evidence="1">
    <location>
        <begin position="198"/>
        <end position="230"/>
    </location>
</feature>
<organism evidence="2 3">
    <name type="scientific">Penicillium malachiteum</name>
    <dbReference type="NCBI Taxonomy" id="1324776"/>
    <lineage>
        <taxon>Eukaryota</taxon>
        <taxon>Fungi</taxon>
        <taxon>Dikarya</taxon>
        <taxon>Ascomycota</taxon>
        <taxon>Pezizomycotina</taxon>
        <taxon>Eurotiomycetes</taxon>
        <taxon>Eurotiomycetidae</taxon>
        <taxon>Eurotiales</taxon>
        <taxon>Aspergillaceae</taxon>
        <taxon>Penicillium</taxon>
    </lineage>
</organism>
<dbReference type="Proteomes" id="UP001215712">
    <property type="component" value="Unassembled WGS sequence"/>
</dbReference>
<dbReference type="InterPro" id="IPR022190">
    <property type="entry name" value="DUF3716"/>
</dbReference>
<gene>
    <name evidence="2" type="ORF">N7493_009288</name>
</gene>
<proteinExistence type="predicted"/>
<dbReference type="Pfam" id="PF12511">
    <property type="entry name" value="DUF3716"/>
    <property type="match status" value="1"/>
</dbReference>
<dbReference type="AlphaFoldDB" id="A0AAD6MT96"/>
<feature type="compositionally biased region" description="Low complexity" evidence="1">
    <location>
        <begin position="162"/>
        <end position="186"/>
    </location>
</feature>
<feature type="region of interest" description="Disordered" evidence="1">
    <location>
        <begin position="148"/>
        <end position="249"/>
    </location>
</feature>
<reference evidence="2" key="1">
    <citation type="journal article" date="2023" name="IMA Fungus">
        <title>Comparative genomic study of the Penicillium genus elucidates a diverse pangenome and 15 lateral gene transfer events.</title>
        <authorList>
            <person name="Petersen C."/>
            <person name="Sorensen T."/>
            <person name="Nielsen M.R."/>
            <person name="Sondergaard T.E."/>
            <person name="Sorensen J.L."/>
            <person name="Fitzpatrick D.A."/>
            <person name="Frisvad J.C."/>
            <person name="Nielsen K.L."/>
        </authorList>
    </citation>
    <scope>NUCLEOTIDE SEQUENCE</scope>
    <source>
        <strain evidence="2">IBT 17514</strain>
    </source>
</reference>
<dbReference type="EMBL" id="JAQJAN010000013">
    <property type="protein sequence ID" value="KAJ5712820.1"/>
    <property type="molecule type" value="Genomic_DNA"/>
</dbReference>
<name>A0AAD6MT96_9EURO</name>
<accession>A0AAD6MT96</accession>
<evidence type="ECO:0000256" key="1">
    <source>
        <dbReference type="SAM" id="MobiDB-lite"/>
    </source>
</evidence>
<keyword evidence="3" id="KW-1185">Reference proteome</keyword>
<evidence type="ECO:0000313" key="2">
    <source>
        <dbReference type="EMBL" id="KAJ5712820.1"/>
    </source>
</evidence>
<protein>
    <submittedName>
        <fullName evidence="2">Uncharacterized protein</fullName>
    </submittedName>
</protein>
<reference evidence="2" key="2">
    <citation type="submission" date="2023-01" db="EMBL/GenBank/DDBJ databases">
        <authorList>
            <person name="Petersen C."/>
        </authorList>
    </citation>
    <scope>NUCLEOTIDE SEQUENCE</scope>
    <source>
        <strain evidence="2">IBT 17514</strain>
    </source>
</reference>
<comment type="caution">
    <text evidence="2">The sequence shown here is derived from an EMBL/GenBank/DDBJ whole genome shotgun (WGS) entry which is preliminary data.</text>
</comment>
<sequence length="332" mass="38295">MEPRYCATNREIQDLLTPISGEAGHDEDPGHWASFIYDLKFTSARWNDYIKTAYLRWLRHRPIIREPVFRRGLNYSAGALFHMLDTQVAKVEAIYMQLVGRIVTAPCTSCLVHGGPFTTCVKIDGYPDVTCCANCHWWEEDERCQVDDGTFMHPAPPPPPAGSSRSQPSSAQSAQRSTSGTAQSSSQHHREDRHHRRQNSDHRHRDSQHNSRDHGQRGRHLERDRHDSANRQRHTSQQSNTSDRTSRMPRTLRESWKNFLLQRNEQRSQLLGHVTELETAFAREIPATNPMTEVLNALINSIMSFIINDMEMTSELEAAMERTWEHDTDTER</sequence>
<evidence type="ECO:0000313" key="3">
    <source>
        <dbReference type="Proteomes" id="UP001215712"/>
    </source>
</evidence>